<dbReference type="InterPro" id="IPR036938">
    <property type="entry name" value="PAP2/HPO_sf"/>
</dbReference>
<feature type="transmembrane region" description="Helical" evidence="1">
    <location>
        <begin position="269"/>
        <end position="290"/>
    </location>
</feature>
<dbReference type="RefSeq" id="XP_028531485.1">
    <property type="nucleotide sequence ID" value="XM_028679256.1"/>
</dbReference>
<keyword evidence="4" id="KW-1185">Reference proteome</keyword>
<dbReference type="GO" id="GO:0042392">
    <property type="term" value="F:sphingosine-1-phosphate phosphatase activity"/>
    <property type="evidence" value="ECO:0007669"/>
    <property type="project" value="TreeGrafter"/>
</dbReference>
<reference evidence="3 4" key="1">
    <citation type="submission" date="2015-04" db="EMBL/GenBank/DDBJ databases">
        <authorList>
            <consortium name="Pathogen Informatics"/>
        </authorList>
    </citation>
    <scope>NUCLEOTIDE SEQUENCE [LARGE SCALE GENOMIC DNA]</scope>
    <source>
        <strain evidence="3 4">SGS1</strain>
    </source>
</reference>
<dbReference type="PANTHER" id="PTHR14969:SF13">
    <property type="entry name" value="AT30094P"/>
    <property type="match status" value="1"/>
</dbReference>
<dbReference type="Pfam" id="PF01569">
    <property type="entry name" value="PAP2"/>
    <property type="match status" value="1"/>
</dbReference>
<dbReference type="EMBL" id="LN835296">
    <property type="protein sequence ID" value="CRG98475.1"/>
    <property type="molecule type" value="Genomic_DNA"/>
</dbReference>
<feature type="transmembrane region" description="Helical" evidence="1">
    <location>
        <begin position="243"/>
        <end position="263"/>
    </location>
</feature>
<feature type="domain" description="Phosphatidic acid phosphatase type 2/haloperoxidase" evidence="2">
    <location>
        <begin position="179"/>
        <end position="288"/>
    </location>
</feature>
<dbReference type="AlphaFoldDB" id="A0A1J1H4W6"/>
<dbReference type="EC" id="3.1.3.4" evidence="3"/>
<dbReference type="OrthoDB" id="302705at2759"/>
<dbReference type="SMART" id="SM00014">
    <property type="entry name" value="acidPPc"/>
    <property type="match status" value="1"/>
</dbReference>
<dbReference type="PANTHER" id="PTHR14969">
    <property type="entry name" value="SPHINGOSINE-1-PHOSPHATE PHOSPHOHYDROLASE"/>
    <property type="match status" value="1"/>
</dbReference>
<feature type="transmembrane region" description="Helical" evidence="1">
    <location>
        <begin position="6"/>
        <end position="29"/>
    </location>
</feature>
<dbReference type="GO" id="GO:0008195">
    <property type="term" value="F:phosphatidate phosphatase activity"/>
    <property type="evidence" value="ECO:0007669"/>
    <property type="project" value="UniProtKB-EC"/>
</dbReference>
<proteinExistence type="predicted"/>
<dbReference type="Proteomes" id="UP000220158">
    <property type="component" value="Chromosome 1"/>
</dbReference>
<feature type="transmembrane region" description="Helical" evidence="1">
    <location>
        <begin position="178"/>
        <end position="197"/>
    </location>
</feature>
<dbReference type="Gene3D" id="1.20.144.10">
    <property type="entry name" value="Phosphatidic acid phosphatase type 2/haloperoxidase"/>
    <property type="match status" value="1"/>
</dbReference>
<evidence type="ECO:0000259" key="2">
    <source>
        <dbReference type="SMART" id="SM00014"/>
    </source>
</evidence>
<keyword evidence="1" id="KW-0812">Transmembrane</keyword>
<dbReference type="InterPro" id="IPR000326">
    <property type="entry name" value="PAP2/HPO"/>
</dbReference>
<dbReference type="SUPFAM" id="SSF48317">
    <property type="entry name" value="Acid phosphatase/Vanadium-dependent haloperoxidase"/>
    <property type="match status" value="1"/>
</dbReference>
<dbReference type="GeneID" id="39734375"/>
<keyword evidence="3" id="KW-0378">Hydrolase</keyword>
<accession>A0A1J1H4W6</accession>
<dbReference type="VEuPathDB" id="PlasmoDB:PRELSG_0112500"/>
<sequence length="296" mass="34392">MSALIQFSYSISIIRCLSVIISLVLVSSVQGFHMRPYYRTEYVFDDDNNSRSDMKINLRSRRNFEPLFTKDKNDNKKSSNSTLNDGNDDKLLEKYPLCDAKYKLVDKLKVFKLFQGLIGKRKKLVLNESCIIEMYEFLSVTLKNTNDLLLVLAIVYGYVPLFLIFLSILGFFITYNKILLYFNLIIPTQIILNELILKNIIKIRRPYNSALESYGMPSGHSSFSFSFITFILLHLTESNKDKWNIVASILVLITLFPIPWSRFYIEDHTLSQVIVGCIIGIILGYLFFLIKKIFFK</sequence>
<name>A0A1J1H4W6_PLARL</name>
<protein>
    <submittedName>
        <fullName evidence="3">PAP2-like protein, putative</fullName>
        <ecNumber evidence="3">3.1.3.4</ecNumber>
    </submittedName>
</protein>
<evidence type="ECO:0000256" key="1">
    <source>
        <dbReference type="SAM" id="Phobius"/>
    </source>
</evidence>
<keyword evidence="1" id="KW-0472">Membrane</keyword>
<dbReference type="KEGG" id="prel:PRELSG_0112500"/>
<feature type="transmembrane region" description="Helical" evidence="1">
    <location>
        <begin position="148"/>
        <end position="172"/>
    </location>
</feature>
<organism evidence="3 4">
    <name type="scientific">Plasmodium relictum</name>
    <dbReference type="NCBI Taxonomy" id="85471"/>
    <lineage>
        <taxon>Eukaryota</taxon>
        <taxon>Sar</taxon>
        <taxon>Alveolata</taxon>
        <taxon>Apicomplexa</taxon>
        <taxon>Aconoidasida</taxon>
        <taxon>Haemosporida</taxon>
        <taxon>Plasmodiidae</taxon>
        <taxon>Plasmodium</taxon>
        <taxon>Plasmodium (Haemamoeba)</taxon>
    </lineage>
</organism>
<evidence type="ECO:0000313" key="3">
    <source>
        <dbReference type="EMBL" id="CRG98475.1"/>
    </source>
</evidence>
<keyword evidence="1" id="KW-1133">Transmembrane helix</keyword>
<evidence type="ECO:0000313" key="4">
    <source>
        <dbReference type="Proteomes" id="UP000220158"/>
    </source>
</evidence>
<gene>
    <name evidence="3" type="ORF">PRELSG_0112500</name>
</gene>